<accession>A0ABP0C150</accession>
<name>A0ABP0C150_9PEZI</name>
<reference evidence="2 3" key="1">
    <citation type="submission" date="2024-01" db="EMBL/GenBank/DDBJ databases">
        <authorList>
            <person name="Allen C."/>
            <person name="Tagirdzhanova G."/>
        </authorList>
    </citation>
    <scope>NUCLEOTIDE SEQUENCE [LARGE SCALE GENOMIC DNA]</scope>
</reference>
<feature type="region of interest" description="Disordered" evidence="1">
    <location>
        <begin position="168"/>
        <end position="189"/>
    </location>
</feature>
<organism evidence="2 3">
    <name type="scientific">Sporothrix bragantina</name>
    <dbReference type="NCBI Taxonomy" id="671064"/>
    <lineage>
        <taxon>Eukaryota</taxon>
        <taxon>Fungi</taxon>
        <taxon>Dikarya</taxon>
        <taxon>Ascomycota</taxon>
        <taxon>Pezizomycotina</taxon>
        <taxon>Sordariomycetes</taxon>
        <taxon>Sordariomycetidae</taxon>
        <taxon>Ophiostomatales</taxon>
        <taxon>Ophiostomataceae</taxon>
        <taxon>Sporothrix</taxon>
    </lineage>
</organism>
<dbReference type="EMBL" id="CAWUHC010000051">
    <property type="protein sequence ID" value="CAK7224915.1"/>
    <property type="molecule type" value="Genomic_DNA"/>
</dbReference>
<dbReference type="PANTHER" id="PTHR15492:SF1">
    <property type="entry name" value="CYCLIN-D1-BINDING PROTEIN 1"/>
    <property type="match status" value="1"/>
</dbReference>
<protein>
    <submittedName>
        <fullName evidence="2">Uncharacterized protein</fullName>
    </submittedName>
</protein>
<sequence>MAPSGKAPDSSAVEALNKTIDAALSVIQAVLGLVREAYDDAKKAKEAFSKISDSDALSSSSSSSSPSTWDPPSDFDAFALARDASSLIRAHGTKISLLMINEPFTPSAIGKVIKELDSVVLSLGSAAQQCYGDRYTNHVRQEMARRCMGVLEQTQHLLNAIPRDGRVVPEAQRTGGAGTGTSSRHQSKAMADRGSYTKIGILWAECDGLVAFCNGGVDGYLTKLVNQLAEQLKDEQDELREWGDEEDEDNEDDEDDLDGDVSDSGYDDGEEHPQGNDNEATQAMLDALMNTRHIPPDDPNGLRPRLETAIKKIRLVLLLCRALTKRRLTKPALPPLPSPTPEGQIAPRLDGAIAALQTTANLFEDLAAAFYKLDAAEVDTVMGQCFDAAVSVSSQLSRPFASPAGSSSDPFTEWATKFESEIRVMAD</sequence>
<evidence type="ECO:0000313" key="3">
    <source>
        <dbReference type="Proteomes" id="UP001642406"/>
    </source>
</evidence>
<dbReference type="Proteomes" id="UP001642406">
    <property type="component" value="Unassembled WGS sequence"/>
</dbReference>
<feature type="compositionally biased region" description="Acidic residues" evidence="1">
    <location>
        <begin position="243"/>
        <end position="270"/>
    </location>
</feature>
<dbReference type="PANTHER" id="PTHR15492">
    <property type="entry name" value="CYCLIN D1-BINDING PROTEIN 1"/>
    <property type="match status" value="1"/>
</dbReference>
<gene>
    <name evidence="2" type="ORF">SBRCBS47491_005716</name>
</gene>
<feature type="region of interest" description="Disordered" evidence="1">
    <location>
        <begin position="236"/>
        <end position="277"/>
    </location>
</feature>
<dbReference type="InterPro" id="IPR026907">
    <property type="entry name" value="GCIP-like"/>
</dbReference>
<comment type="caution">
    <text evidence="2">The sequence shown here is derived from an EMBL/GenBank/DDBJ whole genome shotgun (WGS) entry which is preliminary data.</text>
</comment>
<evidence type="ECO:0000313" key="2">
    <source>
        <dbReference type="EMBL" id="CAK7224915.1"/>
    </source>
</evidence>
<evidence type="ECO:0000256" key="1">
    <source>
        <dbReference type="SAM" id="MobiDB-lite"/>
    </source>
</evidence>
<proteinExistence type="predicted"/>
<keyword evidence="3" id="KW-1185">Reference proteome</keyword>